<dbReference type="InterPro" id="IPR036526">
    <property type="entry name" value="C-N_Hydrolase_sf"/>
</dbReference>
<dbReference type="Gene3D" id="3.60.110.10">
    <property type="entry name" value="Carbon-nitrogen hydrolase"/>
    <property type="match status" value="1"/>
</dbReference>
<evidence type="ECO:0000313" key="3">
    <source>
        <dbReference type="Proteomes" id="UP001596484"/>
    </source>
</evidence>
<dbReference type="PROSITE" id="PS50263">
    <property type="entry name" value="CN_HYDROLASE"/>
    <property type="match status" value="1"/>
</dbReference>
<organism evidence="2 3">
    <name type="scientific">Rhodococcus daqingensis</name>
    <dbReference type="NCBI Taxonomy" id="2479363"/>
    <lineage>
        <taxon>Bacteria</taxon>
        <taxon>Bacillati</taxon>
        <taxon>Actinomycetota</taxon>
        <taxon>Actinomycetes</taxon>
        <taxon>Mycobacteriales</taxon>
        <taxon>Nocardiaceae</taxon>
        <taxon>Rhodococcus</taxon>
    </lineage>
</organism>
<reference evidence="3" key="1">
    <citation type="journal article" date="2019" name="Int. J. Syst. Evol. Microbiol.">
        <title>The Global Catalogue of Microorganisms (GCM) 10K type strain sequencing project: providing services to taxonomists for standard genome sequencing and annotation.</title>
        <authorList>
            <consortium name="The Broad Institute Genomics Platform"/>
            <consortium name="The Broad Institute Genome Sequencing Center for Infectious Disease"/>
            <person name="Wu L."/>
            <person name="Ma J."/>
        </authorList>
    </citation>
    <scope>NUCLEOTIDE SEQUENCE [LARGE SCALE GENOMIC DNA]</scope>
    <source>
        <strain evidence="3">ICMP 19430</strain>
    </source>
</reference>
<keyword evidence="3" id="KW-1185">Reference proteome</keyword>
<dbReference type="RefSeq" id="WP_378407123.1">
    <property type="nucleotide sequence ID" value="NZ_JBHTCS010000022.1"/>
</dbReference>
<proteinExistence type="predicted"/>
<evidence type="ECO:0000259" key="1">
    <source>
        <dbReference type="PROSITE" id="PS50263"/>
    </source>
</evidence>
<accession>A0ABW2S115</accession>
<protein>
    <submittedName>
        <fullName evidence="2">Carbon-nitrogen hydrolase family protein</fullName>
    </submittedName>
</protein>
<dbReference type="Proteomes" id="UP001596484">
    <property type="component" value="Unassembled WGS sequence"/>
</dbReference>
<comment type="caution">
    <text evidence="2">The sequence shown here is derived from an EMBL/GenBank/DDBJ whole genome shotgun (WGS) entry which is preliminary data.</text>
</comment>
<gene>
    <name evidence="2" type="ORF">ACFQS9_17970</name>
</gene>
<dbReference type="GO" id="GO:0016787">
    <property type="term" value="F:hydrolase activity"/>
    <property type="evidence" value="ECO:0007669"/>
    <property type="project" value="UniProtKB-KW"/>
</dbReference>
<dbReference type="SUPFAM" id="SSF56317">
    <property type="entry name" value="Carbon-nitrogen hydrolase"/>
    <property type="match status" value="1"/>
</dbReference>
<dbReference type="InterPro" id="IPR003010">
    <property type="entry name" value="C-N_Hydrolase"/>
</dbReference>
<dbReference type="EMBL" id="JBHTCS010000022">
    <property type="protein sequence ID" value="MFC7449786.1"/>
    <property type="molecule type" value="Genomic_DNA"/>
</dbReference>
<sequence length="243" mass="24418">MVGEDRRGAGENIRVAVAQPATVLGSLSGNVAAHARAVNRAAADLVVFPEMSLSGYAMDAPTVALDDPRLGPLIAACRHTGAIALVGAPVHTGTGTGGRGIGVLAVSGDGATVAYIKMSLGAEEARHFESGHAPASIEVRGRRVGIGVCRDTRIAHHLDSTAALGIDVYVAGLVHAPAELAELDARARRIAAAHDVPVAFAGFAGPTGGGFGQTSGGSGVWDRTGTVLRQLGAEPDAVASVDL</sequence>
<dbReference type="Pfam" id="PF00795">
    <property type="entry name" value="CN_hydrolase"/>
    <property type="match status" value="1"/>
</dbReference>
<feature type="domain" description="CN hydrolase" evidence="1">
    <location>
        <begin position="13"/>
        <end position="243"/>
    </location>
</feature>
<name>A0ABW2S115_9NOCA</name>
<evidence type="ECO:0000313" key="2">
    <source>
        <dbReference type="EMBL" id="MFC7449786.1"/>
    </source>
</evidence>
<keyword evidence="2" id="KW-0378">Hydrolase</keyword>